<evidence type="ECO:0000256" key="3">
    <source>
        <dbReference type="ARBA" id="ARBA00012560"/>
    </source>
</evidence>
<evidence type="ECO:0000256" key="6">
    <source>
        <dbReference type="ARBA" id="ARBA00022679"/>
    </source>
</evidence>
<evidence type="ECO:0000256" key="7">
    <source>
        <dbReference type="ARBA" id="ARBA00023277"/>
    </source>
</evidence>
<evidence type="ECO:0000256" key="1">
    <source>
        <dbReference type="ARBA" id="ARBA00000439"/>
    </source>
</evidence>
<name>A0ABN6MWJ0_9BACT</name>
<accession>A0ABN6MWJ0</accession>
<protein>
    <recommendedName>
        <fullName evidence="4 10">4-alpha-glucanotransferase</fullName>
        <ecNumber evidence="3 10">2.4.1.25</ecNumber>
    </recommendedName>
    <alternativeName>
        <fullName evidence="8 10">Amylomaltase</fullName>
    </alternativeName>
    <alternativeName>
        <fullName evidence="9 10">Disproportionating enzyme</fullName>
    </alternativeName>
</protein>
<evidence type="ECO:0000256" key="5">
    <source>
        <dbReference type="ARBA" id="ARBA00022676"/>
    </source>
</evidence>
<keyword evidence="5 10" id="KW-0328">Glycosyltransferase</keyword>
<dbReference type="EC" id="2.4.1.25" evidence="3 10"/>
<evidence type="ECO:0000256" key="2">
    <source>
        <dbReference type="ARBA" id="ARBA00005684"/>
    </source>
</evidence>
<dbReference type="Proteomes" id="UP001162891">
    <property type="component" value="Chromosome"/>
</dbReference>
<keyword evidence="12" id="KW-1185">Reference proteome</keyword>
<comment type="similarity">
    <text evidence="2 10">Belongs to the disproportionating enzyme family.</text>
</comment>
<reference evidence="12" key="1">
    <citation type="journal article" date="2022" name="Int. J. Syst. Evol. Microbiol.">
        <title>Anaeromyxobacter oryzae sp. nov., Anaeromyxobacter diazotrophicus sp. nov. and Anaeromyxobacter paludicola sp. nov., isolated from paddy soils.</title>
        <authorList>
            <person name="Itoh H."/>
            <person name="Xu Z."/>
            <person name="Mise K."/>
            <person name="Masuda Y."/>
            <person name="Ushijima N."/>
            <person name="Hayakawa C."/>
            <person name="Shiratori Y."/>
            <person name="Senoo K."/>
        </authorList>
    </citation>
    <scope>NUCLEOTIDE SEQUENCE [LARGE SCALE GENOMIC DNA]</scope>
    <source>
        <strain evidence="12">Red232</strain>
    </source>
</reference>
<comment type="catalytic activity">
    <reaction evidence="1 10">
        <text>Transfers a segment of a (1-&gt;4)-alpha-D-glucan to a new position in an acceptor, which may be glucose or a (1-&gt;4)-alpha-D-glucan.</text>
        <dbReference type="EC" id="2.4.1.25"/>
    </reaction>
</comment>
<dbReference type="NCBIfam" id="NF011081">
    <property type="entry name" value="PRK14508.1-4"/>
    <property type="match status" value="1"/>
</dbReference>
<gene>
    <name evidence="11" type="primary">malQ</name>
    <name evidence="11" type="ORF">AMOR_28790</name>
</gene>
<evidence type="ECO:0000256" key="10">
    <source>
        <dbReference type="RuleBase" id="RU361207"/>
    </source>
</evidence>
<dbReference type="EMBL" id="AP025591">
    <property type="protein sequence ID" value="BDG03883.1"/>
    <property type="molecule type" value="Genomic_DNA"/>
</dbReference>
<proteinExistence type="inferred from homology"/>
<organism evidence="11 12">
    <name type="scientific">Anaeromyxobacter oryzae</name>
    <dbReference type="NCBI Taxonomy" id="2918170"/>
    <lineage>
        <taxon>Bacteria</taxon>
        <taxon>Pseudomonadati</taxon>
        <taxon>Myxococcota</taxon>
        <taxon>Myxococcia</taxon>
        <taxon>Myxococcales</taxon>
        <taxon>Cystobacterineae</taxon>
        <taxon>Anaeromyxobacteraceae</taxon>
        <taxon>Anaeromyxobacter</taxon>
    </lineage>
</organism>
<dbReference type="PANTHER" id="PTHR32438">
    <property type="entry name" value="4-ALPHA-GLUCANOTRANSFERASE DPE1, CHLOROPLASTIC/AMYLOPLASTIC"/>
    <property type="match status" value="1"/>
</dbReference>
<dbReference type="Pfam" id="PF02446">
    <property type="entry name" value="Glyco_hydro_77"/>
    <property type="match status" value="1"/>
</dbReference>
<evidence type="ECO:0000313" key="11">
    <source>
        <dbReference type="EMBL" id="BDG03883.1"/>
    </source>
</evidence>
<evidence type="ECO:0000256" key="8">
    <source>
        <dbReference type="ARBA" id="ARBA00031423"/>
    </source>
</evidence>
<keyword evidence="6 10" id="KW-0808">Transferase</keyword>
<dbReference type="InterPro" id="IPR017853">
    <property type="entry name" value="GH"/>
</dbReference>
<evidence type="ECO:0000256" key="4">
    <source>
        <dbReference type="ARBA" id="ARBA00020295"/>
    </source>
</evidence>
<dbReference type="InterPro" id="IPR003385">
    <property type="entry name" value="Glyco_hydro_77"/>
</dbReference>
<dbReference type="Gene3D" id="3.20.20.80">
    <property type="entry name" value="Glycosidases"/>
    <property type="match status" value="1"/>
</dbReference>
<keyword evidence="7 10" id="KW-0119">Carbohydrate metabolism</keyword>
<dbReference type="SUPFAM" id="SSF51445">
    <property type="entry name" value="(Trans)glycosidases"/>
    <property type="match status" value="1"/>
</dbReference>
<evidence type="ECO:0000313" key="12">
    <source>
        <dbReference type="Proteomes" id="UP001162891"/>
    </source>
</evidence>
<dbReference type="PANTHER" id="PTHR32438:SF5">
    <property type="entry name" value="4-ALPHA-GLUCANOTRANSFERASE DPE1, CHLOROPLASTIC_AMYLOPLASTIC"/>
    <property type="match status" value="1"/>
</dbReference>
<dbReference type="NCBIfam" id="TIGR00217">
    <property type="entry name" value="malQ"/>
    <property type="match status" value="1"/>
</dbReference>
<dbReference type="RefSeq" id="WP_248362430.1">
    <property type="nucleotide sequence ID" value="NZ_AP025591.1"/>
</dbReference>
<evidence type="ECO:0000256" key="9">
    <source>
        <dbReference type="ARBA" id="ARBA00031501"/>
    </source>
</evidence>
<sequence>MSRQAGVLLPLFSLRSASDWGVGEIPDLVPFTRWARDAGFSIVQILPVNEASRGQNSPYGALSAFALDPVYIAPSTLEDFEAAGGEGALPDETRRRLDAVRAAPSVRWDEVRALKRVAFDLAFERFVRDEWNRRTGRARALEAFAREEADWLDEYTLFVALHDREMGGRGWTDWPAPLANRDPAALADARARLSREILFHTWLQWQGEEQWHAARHDANAGGVLLGGDLPFMVATDSADVWSRRGDFRLDARVGVPPDAFSATGQDWGLPVYRWDVMEREGHVWLRARARRMADLYDLYRVDHVVGVYRTYFFPNDGGKAAFVPDVEAAQTHNGETVLGLLGQDARVIAEDLGVVPDFVRASLQRLEIPGYRVQRWEKEWKAPGEPFRDPARWPALSVATTGTHDTESVADWYEAMSPQERAQLLEIPALAPLRAEPPARFDDRVRDALLGMIYGSGSDLLLLPFQDVFGLRERVNVPGTVTDANWTYRIPMDLAALAADRAARERLRGLAVASGRAAG</sequence>